<dbReference type="AlphaFoldDB" id="A0AA86SVV9"/>
<dbReference type="EMBL" id="OY731406">
    <property type="protein sequence ID" value="CAJ1973813.1"/>
    <property type="molecule type" value="Genomic_DNA"/>
</dbReference>
<sequence length="134" mass="15600">MTPTTFTVLLYFNDTILTEENYSETYISSQTAWVIITNTMTMVEVKQTILNHFNMSTVNEYEVDLQYRLPIFISATTAHYRSCKIFVDDNVETLFLMATEHVTEVHVEIMAFITKMHQSAIPSEVYYDLANNFN</sequence>
<gene>
    <name evidence="1" type="ORF">AYBTSS11_LOCUS25879</name>
</gene>
<evidence type="ECO:0000313" key="2">
    <source>
        <dbReference type="Proteomes" id="UP001189624"/>
    </source>
</evidence>
<reference evidence="1" key="1">
    <citation type="submission" date="2023-10" db="EMBL/GenBank/DDBJ databases">
        <authorList>
            <person name="Domelevo Entfellner J.-B."/>
        </authorList>
    </citation>
    <scope>NUCLEOTIDE SEQUENCE</scope>
</reference>
<name>A0AA86SVV9_9FABA</name>
<keyword evidence="2" id="KW-1185">Reference proteome</keyword>
<organism evidence="1 2">
    <name type="scientific">Sphenostylis stenocarpa</name>
    <dbReference type="NCBI Taxonomy" id="92480"/>
    <lineage>
        <taxon>Eukaryota</taxon>
        <taxon>Viridiplantae</taxon>
        <taxon>Streptophyta</taxon>
        <taxon>Embryophyta</taxon>
        <taxon>Tracheophyta</taxon>
        <taxon>Spermatophyta</taxon>
        <taxon>Magnoliopsida</taxon>
        <taxon>eudicotyledons</taxon>
        <taxon>Gunneridae</taxon>
        <taxon>Pentapetalae</taxon>
        <taxon>rosids</taxon>
        <taxon>fabids</taxon>
        <taxon>Fabales</taxon>
        <taxon>Fabaceae</taxon>
        <taxon>Papilionoideae</taxon>
        <taxon>50 kb inversion clade</taxon>
        <taxon>NPAAA clade</taxon>
        <taxon>indigoferoid/millettioid clade</taxon>
        <taxon>Phaseoleae</taxon>
        <taxon>Sphenostylis</taxon>
    </lineage>
</organism>
<dbReference type="Proteomes" id="UP001189624">
    <property type="component" value="Chromosome 9"/>
</dbReference>
<evidence type="ECO:0000313" key="1">
    <source>
        <dbReference type="EMBL" id="CAJ1973813.1"/>
    </source>
</evidence>
<proteinExistence type="predicted"/>
<dbReference type="Gramene" id="rna-AYBTSS11_LOCUS25879">
    <property type="protein sequence ID" value="CAJ1973813.1"/>
    <property type="gene ID" value="gene-AYBTSS11_LOCUS25879"/>
</dbReference>
<accession>A0AA86SVV9</accession>
<protein>
    <submittedName>
        <fullName evidence="1">Uncharacterized protein</fullName>
    </submittedName>
</protein>